<evidence type="ECO:0000313" key="1">
    <source>
        <dbReference type="EMBL" id="MST97738.1"/>
    </source>
</evidence>
<dbReference type="AlphaFoldDB" id="A0A844G5H3"/>
<dbReference type="RefSeq" id="WP_154418808.1">
    <property type="nucleotide sequence ID" value="NZ_VUNS01000012.1"/>
</dbReference>
<dbReference type="Proteomes" id="UP000435649">
    <property type="component" value="Unassembled WGS sequence"/>
</dbReference>
<keyword evidence="2" id="KW-1185">Reference proteome</keyword>
<comment type="caution">
    <text evidence="1">The sequence shown here is derived from an EMBL/GenBank/DDBJ whole genome shotgun (WGS) entry which is preliminary data.</text>
</comment>
<proteinExistence type="predicted"/>
<evidence type="ECO:0000313" key="2">
    <source>
        <dbReference type="Proteomes" id="UP000435649"/>
    </source>
</evidence>
<dbReference type="EMBL" id="VUNS01000012">
    <property type="protein sequence ID" value="MST97738.1"/>
    <property type="molecule type" value="Genomic_DNA"/>
</dbReference>
<gene>
    <name evidence="1" type="ORF">FYJ85_11880</name>
</gene>
<name>A0A844G5H3_9BACT</name>
<accession>A0A844G5H3</accession>
<protein>
    <submittedName>
        <fullName evidence="1">Uncharacterized protein</fullName>
    </submittedName>
</protein>
<sequence>MWITKQTENAEQIKLTDATSKVIIWAINHADSPEISRLGNLTHIPFFQGFSNSDGTILVDTSTSGITVSRQKKTLSCNYPVMQSASPMLPVPSLYNITSWEFQSILQEILGNIDYIALAQKLGLNQIDMDTISGKLIRSHAESSTLQTWIVAETPLPLYNANGNLKALYCHAGNGVFEVKCFKYNDLPGEYPFLFKPRQSGVWFSKYCNFSSNPWQFSTSIYIAQANPGMGWFCTADGADKLDWEILRHMHSEIIFPHYQSDPLFNRTALSEILPILTEAKRHNIKMRVRQVKVREMNPMDFYRGEWVDDNETTILEESELKKRAWEQGIKLDPIWFPKPYEVTLKQKKYNGNLPYFWPAGSIALFESNRADLFMRELLKYLSEKTKENRNIVVVIPNGQDGYIQKFLRCLEKNTAITIVNTEILKDDLEFEMKLREKNADVVFFYAVNDDFNKEFERGIGLAIQTELPIAIFSFSKEGNSPLCEVADHTYIVEGNNPATGFRVENMETGEIKKYLFEPNGDVRIEPGTEEDMVE</sequence>
<organism evidence="1 2">
    <name type="scientific">Victivallis lenta</name>
    <dbReference type="NCBI Taxonomy" id="2606640"/>
    <lineage>
        <taxon>Bacteria</taxon>
        <taxon>Pseudomonadati</taxon>
        <taxon>Lentisphaerota</taxon>
        <taxon>Lentisphaeria</taxon>
        <taxon>Victivallales</taxon>
        <taxon>Victivallaceae</taxon>
        <taxon>Victivallis</taxon>
    </lineage>
</organism>
<reference evidence="1 2" key="1">
    <citation type="submission" date="2019-08" db="EMBL/GenBank/DDBJ databases">
        <title>In-depth cultivation of the pig gut microbiome towards novel bacterial diversity and tailored functional studies.</title>
        <authorList>
            <person name="Wylensek D."/>
            <person name="Hitch T.C.A."/>
            <person name="Clavel T."/>
        </authorList>
    </citation>
    <scope>NUCLEOTIDE SEQUENCE [LARGE SCALE GENOMIC DNA]</scope>
    <source>
        <strain evidence="1 2">BBE-744-WT-12</strain>
    </source>
</reference>